<name>A0A9N9GAK2_9GLOM</name>
<organism evidence="2 3">
    <name type="scientific">Ambispora gerdemannii</name>
    <dbReference type="NCBI Taxonomy" id="144530"/>
    <lineage>
        <taxon>Eukaryota</taxon>
        <taxon>Fungi</taxon>
        <taxon>Fungi incertae sedis</taxon>
        <taxon>Mucoromycota</taxon>
        <taxon>Glomeromycotina</taxon>
        <taxon>Glomeromycetes</taxon>
        <taxon>Archaeosporales</taxon>
        <taxon>Ambisporaceae</taxon>
        <taxon>Ambispora</taxon>
    </lineage>
</organism>
<feature type="compositionally biased region" description="Basic residues" evidence="1">
    <location>
        <begin position="1"/>
        <end position="10"/>
    </location>
</feature>
<sequence>MSNQKSKKQQKNAVKMAKAIDIKPKNAKYSNNKMNFPHKKKYTFAWLPMSSSPSLINEITNGTTFTIEYNRTDINISTTHNFTINTDRY</sequence>
<feature type="region of interest" description="Disordered" evidence="1">
    <location>
        <begin position="1"/>
        <end position="20"/>
    </location>
</feature>
<reference evidence="2" key="1">
    <citation type="submission" date="2021-06" db="EMBL/GenBank/DDBJ databases">
        <authorList>
            <person name="Kallberg Y."/>
            <person name="Tangrot J."/>
            <person name="Rosling A."/>
        </authorList>
    </citation>
    <scope>NUCLEOTIDE SEQUENCE</scope>
    <source>
        <strain evidence="2">MT106</strain>
    </source>
</reference>
<protein>
    <submittedName>
        <fullName evidence="2">420_t:CDS:1</fullName>
    </submittedName>
</protein>
<evidence type="ECO:0000313" key="3">
    <source>
        <dbReference type="Proteomes" id="UP000789831"/>
    </source>
</evidence>
<evidence type="ECO:0000313" key="2">
    <source>
        <dbReference type="EMBL" id="CAG8588628.1"/>
    </source>
</evidence>
<evidence type="ECO:0000256" key="1">
    <source>
        <dbReference type="SAM" id="MobiDB-lite"/>
    </source>
</evidence>
<dbReference type="AlphaFoldDB" id="A0A9N9GAK2"/>
<proteinExistence type="predicted"/>
<keyword evidence="3" id="KW-1185">Reference proteome</keyword>
<comment type="caution">
    <text evidence="2">The sequence shown here is derived from an EMBL/GenBank/DDBJ whole genome shotgun (WGS) entry which is preliminary data.</text>
</comment>
<gene>
    <name evidence="2" type="ORF">AGERDE_LOCUS8492</name>
</gene>
<dbReference type="EMBL" id="CAJVPL010001816">
    <property type="protein sequence ID" value="CAG8588628.1"/>
    <property type="molecule type" value="Genomic_DNA"/>
</dbReference>
<dbReference type="Proteomes" id="UP000789831">
    <property type="component" value="Unassembled WGS sequence"/>
</dbReference>
<accession>A0A9N9GAK2</accession>